<accession>A0ABM9NH23</accession>
<evidence type="ECO:0000256" key="5">
    <source>
        <dbReference type="ARBA" id="ARBA00023136"/>
    </source>
</evidence>
<comment type="subcellular location">
    <subcellularLocation>
        <location evidence="1">Membrane</location>
    </subcellularLocation>
</comment>
<evidence type="ECO:0000259" key="6">
    <source>
        <dbReference type="Pfam" id="PF00350"/>
    </source>
</evidence>
<evidence type="ECO:0000313" key="7">
    <source>
        <dbReference type="EMBL" id="CAL1239918.1"/>
    </source>
</evidence>
<evidence type="ECO:0000256" key="4">
    <source>
        <dbReference type="ARBA" id="ARBA00023134"/>
    </source>
</evidence>
<gene>
    <name evidence="7" type="ORF">MECH1_V1_1142</name>
</gene>
<keyword evidence="5" id="KW-0472">Membrane</keyword>
<proteinExistence type="predicted"/>
<feature type="domain" description="Dynamin N-terminal" evidence="6">
    <location>
        <begin position="75"/>
        <end position="289"/>
    </location>
</feature>
<dbReference type="InterPro" id="IPR045063">
    <property type="entry name" value="Dynamin_N"/>
</dbReference>
<dbReference type="Proteomes" id="UP001497493">
    <property type="component" value="Chromosome"/>
</dbReference>
<protein>
    <recommendedName>
        <fullName evidence="6">Dynamin N-terminal domain-containing protein</fullName>
    </recommendedName>
</protein>
<evidence type="ECO:0000256" key="1">
    <source>
        <dbReference type="ARBA" id="ARBA00004370"/>
    </source>
</evidence>
<dbReference type="Gene3D" id="3.40.50.300">
    <property type="entry name" value="P-loop containing nucleotide triphosphate hydrolases"/>
    <property type="match status" value="1"/>
</dbReference>
<evidence type="ECO:0000256" key="3">
    <source>
        <dbReference type="ARBA" id="ARBA00022801"/>
    </source>
</evidence>
<dbReference type="PANTHER" id="PTHR10465:SF0">
    <property type="entry name" value="SARCALUMENIN"/>
    <property type="match status" value="1"/>
</dbReference>
<dbReference type="SUPFAM" id="SSF52540">
    <property type="entry name" value="P-loop containing nucleoside triphosphate hydrolases"/>
    <property type="match status" value="1"/>
</dbReference>
<sequence length="790" mass="91124">MRPCRFPAHPCPGNRAYPPVIMKEPDYSTYIKTFARLFDAYDAVLPYLEAGEDFKSFVERKRQWLERLKTPEFPVAFLGAFSAGKSTIINAILGEDILPQATKSFTAIPTLISRGKSNRGVVHYLDEAAREELKNLYLEEISKELRRPVGEYAKLERGELLRRLEKDIEQRKTQMGAFGKQKFFEELKTLIQGWKKLKGAVKEISLAELPHYVTEEYEDILLVDRVEIFLTEANLPESVVLVDLPGLGVVNPRHRKLTKSYVENDAKAFVIAMKVFHLLEGEEIELLAEIHGQRKRVLQRAFWVINQWDLLTAQQKKEEQAHFEQKIEHYGFHIAKDRVFHVSALNYLLLRLIADGRLEKSGKTGEHVDTLQKALGKIPARGEAETYLQSLEEARDFAQFRAALFDYLAHTAKVEFLHEARSEYLEMASRLRDKLEPLYQLYRHKNDESMRNAFIAGELSRRQDEVLRRLRETVREHIRVLRTDLLPELVFWRDEDQARLAAQIEKAFDTLDRKLLKNELLKGLDLNSVVSRLPHKIEENLHIQQVFRAQLQALLDDQVVRQHLARLLDAITAVDMVPEEMLAALRDRLSGRDLVNRLKGMCDVFLFHYGDVIDELGRSILNRLGGEEVPNPQDVLEALRRNADAALEVAKSLNLVGANDTVKQMLALGVDKLAAIYQALAGAKKDAALSRQRDDIDYALDHYKRGLLDYARGQREQINKYARRGIKNYFEELEEDLLHFFDAHKSHIAKVIMRQLSADIDVELQAELDKQRIIKEAYHEVYQVVSVRAV</sequence>
<dbReference type="InterPro" id="IPR027417">
    <property type="entry name" value="P-loop_NTPase"/>
</dbReference>
<dbReference type="EMBL" id="OZ026884">
    <property type="protein sequence ID" value="CAL1239918.1"/>
    <property type="molecule type" value="Genomic_DNA"/>
</dbReference>
<dbReference type="PANTHER" id="PTHR10465">
    <property type="entry name" value="TRANSMEMBRANE GTPASE FZO1"/>
    <property type="match status" value="1"/>
</dbReference>
<name>A0ABM9NH23_9GAMM</name>
<keyword evidence="4" id="KW-0342">GTP-binding</keyword>
<evidence type="ECO:0000256" key="2">
    <source>
        <dbReference type="ARBA" id="ARBA00022741"/>
    </source>
</evidence>
<evidence type="ECO:0000313" key="8">
    <source>
        <dbReference type="Proteomes" id="UP001497493"/>
    </source>
</evidence>
<organism evidence="7 8">
    <name type="scientific">Candidatus Methylocalor cossyra</name>
    <dbReference type="NCBI Taxonomy" id="3108543"/>
    <lineage>
        <taxon>Bacteria</taxon>
        <taxon>Pseudomonadati</taxon>
        <taxon>Pseudomonadota</taxon>
        <taxon>Gammaproteobacteria</taxon>
        <taxon>Methylococcales</taxon>
        <taxon>Methylococcaceae</taxon>
        <taxon>Candidatus Methylocalor</taxon>
    </lineage>
</organism>
<dbReference type="InterPro" id="IPR027094">
    <property type="entry name" value="Mitofusin_fam"/>
</dbReference>
<keyword evidence="2" id="KW-0547">Nucleotide-binding</keyword>
<reference evidence="7 8" key="1">
    <citation type="submission" date="2024-04" db="EMBL/GenBank/DDBJ databases">
        <authorList>
            <person name="Cremers G."/>
        </authorList>
    </citation>
    <scope>NUCLEOTIDE SEQUENCE [LARGE SCALE GENOMIC DNA]</scope>
    <source>
        <strain evidence="7">MeCH1-AG</strain>
    </source>
</reference>
<dbReference type="Pfam" id="PF00350">
    <property type="entry name" value="Dynamin_N"/>
    <property type="match status" value="1"/>
</dbReference>
<keyword evidence="3" id="KW-0378">Hydrolase</keyword>
<keyword evidence="8" id="KW-1185">Reference proteome</keyword>